<dbReference type="PANTHER" id="PTHR23112">
    <property type="entry name" value="G PROTEIN-COUPLED RECEPTOR 157-RELATED"/>
    <property type="match status" value="1"/>
</dbReference>
<keyword evidence="4 6" id="KW-0472">Membrane</keyword>
<feature type="compositionally biased region" description="Basic and acidic residues" evidence="5">
    <location>
        <begin position="619"/>
        <end position="628"/>
    </location>
</feature>
<sequence length="701" mass="77248">MLSRKSIGPVITQAAARPPRMENPVTSQVPPEHYDEHSGMAFLEELANATIAELVPPQEEIHGRYTYQFDPNNSKLVSIMVISLSLASVSVIAALTAFYMFVLMLLIQSDMMKAFWLVVCPIVYFTKGQIHSSDTFCQVSGFFLAVAIEAADIAALMIALHTVLTLLLPHRFGAEIGLYPYRRIAYLCWAVVPLVLASIVPISGGMFVDDGPKCYLPISPTWYRLMLSWIPRYIFFGIIFFTYGGAYLYVRLQLRQFRQFQRHVSRASGRTLNSCFSGGEDRQRHRESRVQSVPTIPPIADHGLLAPDQADGTAAEDQGGRHFSNASTVAITKHPTAPKPVRWAGRGSVSWKPVNFNKNATPTTSSGPQDVDIDPIDPTHNYTITESAILQPSEGTQLNSSDNSSPNSSTPSKRPSAQSSSAHSRSFWRRPISLPSLASSVHNILDILRRGPPAQSGLSPSSIYLPHDETEAMRRSREHTQRQLRLLFVYPAIYVLTWVAPLVSHVLGLIQRRSSGGGGGSGFLATDPEPPSSSPYNYDEPFGLQVASVASLCVGAAVDCCFFSAWEKPWRHLQRGFREGLAMRLHLRLRLPTGASGAHFHRDHHHGGIGGGRRCGSGRTREERNRDARLAQVRRDREALEHLAEAAVAAMRPKRAAPREWWDVVDDDYSGSGGGNSTATSNRQSAGRGSIHGVERELLVL</sequence>
<dbReference type="AlphaFoldDB" id="A0A4Q4TVN0"/>
<dbReference type="Pfam" id="PF11710">
    <property type="entry name" value="Git3"/>
    <property type="match status" value="1"/>
</dbReference>
<comment type="caution">
    <text evidence="9">The sequence shown here is derived from an EMBL/GenBank/DDBJ whole genome shotgun (WGS) entry which is preliminary data.</text>
</comment>
<gene>
    <name evidence="9" type="ORF">DL764_001165</name>
</gene>
<feature type="region of interest" description="Disordered" evidence="5">
    <location>
        <begin position="600"/>
        <end position="628"/>
    </location>
</feature>
<dbReference type="Proteomes" id="UP000293360">
    <property type="component" value="Unassembled WGS sequence"/>
</dbReference>
<dbReference type="Pfam" id="PF11970">
    <property type="entry name" value="GPR_Gpa2_C"/>
    <property type="match status" value="1"/>
</dbReference>
<dbReference type="Gene3D" id="1.20.1070.10">
    <property type="entry name" value="Rhodopsin 7-helix transmembrane proteins"/>
    <property type="match status" value="1"/>
</dbReference>
<dbReference type="GO" id="GO:0004930">
    <property type="term" value="F:G protein-coupled receptor activity"/>
    <property type="evidence" value="ECO:0007669"/>
    <property type="project" value="TreeGrafter"/>
</dbReference>
<comment type="subcellular location">
    <subcellularLocation>
        <location evidence="1">Membrane</location>
        <topology evidence="1">Multi-pass membrane protein</topology>
    </subcellularLocation>
</comment>
<reference evidence="9 10" key="1">
    <citation type="submission" date="2018-06" db="EMBL/GenBank/DDBJ databases">
        <title>Complete Genomes of Monosporascus.</title>
        <authorList>
            <person name="Robinson A.J."/>
            <person name="Natvig D.O."/>
        </authorList>
    </citation>
    <scope>NUCLEOTIDE SEQUENCE [LARGE SCALE GENOMIC DNA]</scope>
    <source>
        <strain evidence="9 10">CBS 110550</strain>
    </source>
</reference>
<proteinExistence type="predicted"/>
<dbReference type="CDD" id="cd00637">
    <property type="entry name" value="7tm_classA_rhodopsin-like"/>
    <property type="match status" value="1"/>
</dbReference>
<evidence type="ECO:0000259" key="7">
    <source>
        <dbReference type="Pfam" id="PF11710"/>
    </source>
</evidence>
<dbReference type="InterPro" id="IPR023041">
    <property type="entry name" value="Glucose_rcpt_Git3-like_N"/>
</dbReference>
<feature type="compositionally biased region" description="Low complexity" evidence="5">
    <location>
        <begin position="399"/>
        <end position="425"/>
    </location>
</feature>
<evidence type="ECO:0000256" key="3">
    <source>
        <dbReference type="ARBA" id="ARBA00022989"/>
    </source>
</evidence>
<keyword evidence="3 6" id="KW-1133">Transmembrane helix</keyword>
<evidence type="ECO:0000256" key="5">
    <source>
        <dbReference type="SAM" id="MobiDB-lite"/>
    </source>
</evidence>
<evidence type="ECO:0000256" key="2">
    <source>
        <dbReference type="ARBA" id="ARBA00022692"/>
    </source>
</evidence>
<name>A0A4Q4TVN0_9PEZI</name>
<feature type="region of interest" description="Disordered" evidence="5">
    <location>
        <begin position="337"/>
        <end position="379"/>
    </location>
</feature>
<feature type="region of interest" description="Disordered" evidence="5">
    <location>
        <begin position="672"/>
        <end position="692"/>
    </location>
</feature>
<evidence type="ECO:0000259" key="8">
    <source>
        <dbReference type="Pfam" id="PF11970"/>
    </source>
</evidence>
<feature type="transmembrane region" description="Helical" evidence="6">
    <location>
        <begin position="184"/>
        <end position="208"/>
    </location>
</feature>
<evidence type="ECO:0000256" key="1">
    <source>
        <dbReference type="ARBA" id="ARBA00004141"/>
    </source>
</evidence>
<dbReference type="STRING" id="155417.A0A4Q4TVN0"/>
<feature type="domain" description="G protein-coupled receptor GPR1/2/3 C-terminal" evidence="8">
    <location>
        <begin position="475"/>
        <end position="509"/>
    </location>
</feature>
<dbReference type="SUPFAM" id="SSF81321">
    <property type="entry name" value="Family A G protein-coupled receptor-like"/>
    <property type="match status" value="1"/>
</dbReference>
<evidence type="ECO:0008006" key="11">
    <source>
        <dbReference type="Google" id="ProtNLM"/>
    </source>
</evidence>
<keyword evidence="2 6" id="KW-0812">Transmembrane</keyword>
<feature type="transmembrane region" description="Helical" evidence="6">
    <location>
        <begin position="114"/>
        <end position="130"/>
    </location>
</feature>
<feature type="transmembrane region" description="Helical" evidence="6">
    <location>
        <begin position="142"/>
        <end position="164"/>
    </location>
</feature>
<feature type="region of interest" description="Disordered" evidence="5">
    <location>
        <begin position="392"/>
        <end position="425"/>
    </location>
</feature>
<accession>A0A4Q4TVN0</accession>
<dbReference type="PANTHER" id="PTHR23112:SF37">
    <property type="entry name" value="G PROTEIN-COUPLED RECEPTOR GPR1"/>
    <property type="match status" value="1"/>
</dbReference>
<evidence type="ECO:0000313" key="10">
    <source>
        <dbReference type="Proteomes" id="UP000293360"/>
    </source>
</evidence>
<feature type="transmembrane region" description="Helical" evidence="6">
    <location>
        <begin position="484"/>
        <end position="503"/>
    </location>
</feature>
<dbReference type="InterPro" id="IPR022596">
    <property type="entry name" value="GPR1/2/3_C"/>
</dbReference>
<evidence type="ECO:0000256" key="6">
    <source>
        <dbReference type="SAM" id="Phobius"/>
    </source>
</evidence>
<feature type="compositionally biased region" description="Polar residues" evidence="5">
    <location>
        <begin position="356"/>
        <end position="368"/>
    </location>
</feature>
<dbReference type="OrthoDB" id="5368598at2759"/>
<protein>
    <recommendedName>
        <fullName evidence="11">G-protein coupled receptors family 1 profile domain-containing protein</fullName>
    </recommendedName>
</protein>
<dbReference type="GO" id="GO:0007189">
    <property type="term" value="P:adenylate cyclase-activating G protein-coupled receptor signaling pathway"/>
    <property type="evidence" value="ECO:0007669"/>
    <property type="project" value="TreeGrafter"/>
</dbReference>
<feature type="transmembrane region" description="Helical" evidence="6">
    <location>
        <begin position="228"/>
        <end position="250"/>
    </location>
</feature>
<organism evidence="9 10">
    <name type="scientific">Monosporascus ibericus</name>
    <dbReference type="NCBI Taxonomy" id="155417"/>
    <lineage>
        <taxon>Eukaryota</taxon>
        <taxon>Fungi</taxon>
        <taxon>Dikarya</taxon>
        <taxon>Ascomycota</taxon>
        <taxon>Pezizomycotina</taxon>
        <taxon>Sordariomycetes</taxon>
        <taxon>Xylariomycetidae</taxon>
        <taxon>Xylariales</taxon>
        <taxon>Xylariales incertae sedis</taxon>
        <taxon>Monosporascus</taxon>
    </lineage>
</organism>
<dbReference type="GO" id="GO:0005886">
    <property type="term" value="C:plasma membrane"/>
    <property type="evidence" value="ECO:0007669"/>
    <property type="project" value="TreeGrafter"/>
</dbReference>
<feature type="domain" description="Glucose receptor Git3-like N-terminal" evidence="7">
    <location>
        <begin position="79"/>
        <end position="256"/>
    </location>
</feature>
<evidence type="ECO:0000256" key="4">
    <source>
        <dbReference type="ARBA" id="ARBA00023136"/>
    </source>
</evidence>
<evidence type="ECO:0000313" key="9">
    <source>
        <dbReference type="EMBL" id="RYP09623.1"/>
    </source>
</evidence>
<feature type="region of interest" description="Disordered" evidence="5">
    <location>
        <begin position="518"/>
        <end position="537"/>
    </location>
</feature>
<dbReference type="EMBL" id="QJNU01000032">
    <property type="protein sequence ID" value="RYP09623.1"/>
    <property type="molecule type" value="Genomic_DNA"/>
</dbReference>
<keyword evidence="10" id="KW-1185">Reference proteome</keyword>
<feature type="transmembrane region" description="Helical" evidence="6">
    <location>
        <begin position="76"/>
        <end position="107"/>
    </location>
</feature>